<comment type="caution">
    <text evidence="2">The sequence shown here is derived from an EMBL/GenBank/DDBJ whole genome shotgun (WGS) entry which is preliminary data.</text>
</comment>
<keyword evidence="3" id="KW-1185">Reference proteome</keyword>
<accession>A0ABY1YQ57</accession>
<proteinExistence type="predicted"/>
<name>A0ABY1YQ57_9RHOB</name>
<dbReference type="Pfam" id="PF13360">
    <property type="entry name" value="PQQ_2"/>
    <property type="match status" value="1"/>
</dbReference>
<sequence>MTNTTRERRGMTATLRLTLALTAVLGLTACGEREVILQGQRLDPLAVTSPDGPAIEGPAAVSSTALRLAAPVANGEWTHRAGNAAHQPGHPAMGAGTGRIWTANIGQGGDKRHRISADPVVGGGLVFTLDSRTRVTATTTGGAAAWTSDIAPALETRDSVSGGGLAYEGGRVYATSGFGELVAMDAASGRILWRQRVDAPIGGGPAVQDGVVYVLGRNDIGWAVRAADGKVLWQTAGTPSTAGVMGVSVPAVQGSTVIFPFASGQLLAADRDTGATLWTAQIGGMRVGRAIANIRDVTGDPVIAGGMVYGGTSSGRINAVELDTGLEAWSARDGANSPVVVAGGSVFAVNDQAELIRLDAATGGVIWRVPMPYYTTERVRRQDRIHAHFGPVLAGGRLFVVSSDGVMRVFDPNSGSLVGQAAIPGGAAAAPAVAGRTIYVVSRSGQLHAFR</sequence>
<dbReference type="SMART" id="SM00564">
    <property type="entry name" value="PQQ"/>
    <property type="match status" value="7"/>
</dbReference>
<organism evidence="2 3">
    <name type="scientific">Paracoccus sediminis</name>
    <dbReference type="NCBI Taxonomy" id="1214787"/>
    <lineage>
        <taxon>Bacteria</taxon>
        <taxon>Pseudomonadati</taxon>
        <taxon>Pseudomonadota</taxon>
        <taxon>Alphaproteobacteria</taxon>
        <taxon>Rhodobacterales</taxon>
        <taxon>Paracoccaceae</taxon>
        <taxon>Paracoccus</taxon>
    </lineage>
</organism>
<protein>
    <submittedName>
        <fullName evidence="2">Quinoprotein</fullName>
    </submittedName>
</protein>
<gene>
    <name evidence="2" type="ORF">EYF88_02590</name>
</gene>
<dbReference type="InterPro" id="IPR011047">
    <property type="entry name" value="Quinoprotein_ADH-like_sf"/>
</dbReference>
<dbReference type="Gene3D" id="2.130.10.10">
    <property type="entry name" value="YVTN repeat-like/Quinoprotein amine dehydrogenase"/>
    <property type="match status" value="1"/>
</dbReference>
<reference evidence="2 3" key="1">
    <citation type="submission" date="2019-02" db="EMBL/GenBank/DDBJ databases">
        <authorList>
            <person name="Zhang G."/>
        </authorList>
    </citation>
    <scope>NUCLEOTIDE SEQUENCE [LARGE SCALE GENOMIC DNA]</scope>
    <source>
        <strain evidence="2 3">CMB17</strain>
    </source>
</reference>
<dbReference type="EMBL" id="SIRL01000001">
    <property type="protein sequence ID" value="TBN53103.1"/>
    <property type="molecule type" value="Genomic_DNA"/>
</dbReference>
<dbReference type="InterPro" id="IPR015943">
    <property type="entry name" value="WD40/YVTN_repeat-like_dom_sf"/>
</dbReference>
<dbReference type="PROSITE" id="PS51257">
    <property type="entry name" value="PROKAR_LIPOPROTEIN"/>
    <property type="match status" value="1"/>
</dbReference>
<dbReference type="PANTHER" id="PTHR34512">
    <property type="entry name" value="CELL SURFACE PROTEIN"/>
    <property type="match status" value="1"/>
</dbReference>
<dbReference type="InterPro" id="IPR018391">
    <property type="entry name" value="PQQ_b-propeller_rpt"/>
</dbReference>
<dbReference type="InterPro" id="IPR002372">
    <property type="entry name" value="PQQ_rpt_dom"/>
</dbReference>
<evidence type="ECO:0000259" key="1">
    <source>
        <dbReference type="Pfam" id="PF13360"/>
    </source>
</evidence>
<dbReference type="Proteomes" id="UP000292859">
    <property type="component" value="Unassembled WGS sequence"/>
</dbReference>
<evidence type="ECO:0000313" key="2">
    <source>
        <dbReference type="EMBL" id="TBN53103.1"/>
    </source>
</evidence>
<dbReference type="SUPFAM" id="SSF50998">
    <property type="entry name" value="Quinoprotein alcohol dehydrogenase-like"/>
    <property type="match status" value="1"/>
</dbReference>
<evidence type="ECO:0000313" key="3">
    <source>
        <dbReference type="Proteomes" id="UP000292859"/>
    </source>
</evidence>
<dbReference type="PANTHER" id="PTHR34512:SF30">
    <property type="entry name" value="OUTER MEMBRANE PROTEIN ASSEMBLY FACTOR BAMB"/>
    <property type="match status" value="1"/>
</dbReference>
<feature type="domain" description="Pyrrolo-quinoline quinone repeat" evidence="1">
    <location>
        <begin position="133"/>
        <end position="368"/>
    </location>
</feature>